<dbReference type="SMART" id="SM00671">
    <property type="entry name" value="SEL1"/>
    <property type="match status" value="5"/>
</dbReference>
<dbReference type="AlphaFoldDB" id="G3MP35"/>
<name>G3MP35_AMBMU</name>
<dbReference type="Gene3D" id="1.25.40.10">
    <property type="entry name" value="Tetratricopeptide repeat domain"/>
    <property type="match status" value="1"/>
</dbReference>
<evidence type="ECO:0000313" key="3">
    <source>
        <dbReference type="EMBL" id="AEO35253.1"/>
    </source>
</evidence>
<evidence type="ECO:0008006" key="4">
    <source>
        <dbReference type="Google" id="ProtNLM"/>
    </source>
</evidence>
<dbReference type="InterPro" id="IPR011990">
    <property type="entry name" value="TPR-like_helical_dom_sf"/>
</dbReference>
<dbReference type="GO" id="GO:0005758">
    <property type="term" value="C:mitochondrial intermembrane space"/>
    <property type="evidence" value="ECO:0007669"/>
    <property type="project" value="TreeGrafter"/>
</dbReference>
<protein>
    <recommendedName>
        <fullName evidence="4">Cytochrome c oxidase assembly factor 7</fullName>
    </recommendedName>
</protein>
<dbReference type="SUPFAM" id="SSF81901">
    <property type="entry name" value="HCP-like"/>
    <property type="match status" value="2"/>
</dbReference>
<keyword evidence="2" id="KW-0677">Repeat</keyword>
<evidence type="ECO:0000256" key="2">
    <source>
        <dbReference type="ARBA" id="ARBA00022737"/>
    </source>
</evidence>
<dbReference type="PANTHER" id="PTHR13891:SF1">
    <property type="entry name" value="CYTOCHROME C OXIDASE ASSEMBLY FACTOR 7"/>
    <property type="match status" value="1"/>
</dbReference>
<dbReference type="PANTHER" id="PTHR13891">
    <property type="entry name" value="CYTOCHROME C OXIDASE ASSEMBLY FACTOR 7"/>
    <property type="match status" value="1"/>
</dbReference>
<sequence length="228" mass="25763">MPYDFKKEEDVKEFLENLGIEYRFECFKEKKPDGCHRLGDYLEAIKKDFVRACKVYKNNCDDNAHGKSCLKYANYRLIGKGSTLDKAEAHRYYRKGCEVGCAKACFGVGLGLTAKEGEGGVKRDVDQGLVFFSRACDMGSADGCYFASSLFITGNDLPRDMRRAFHFAVRACELKNMSACSNVALMYERGQGVQKDPAQAKHYRGLVADYQEQLKQSRGIEMEQGIRE</sequence>
<dbReference type="InterPro" id="IPR040239">
    <property type="entry name" value="HcpB-like"/>
</dbReference>
<dbReference type="InterPro" id="IPR006597">
    <property type="entry name" value="Sel1-like"/>
</dbReference>
<organism evidence="3">
    <name type="scientific">Amblyomma maculatum</name>
    <name type="common">Gulf Coast tick</name>
    <dbReference type="NCBI Taxonomy" id="34609"/>
    <lineage>
        <taxon>Eukaryota</taxon>
        <taxon>Metazoa</taxon>
        <taxon>Ecdysozoa</taxon>
        <taxon>Arthropoda</taxon>
        <taxon>Chelicerata</taxon>
        <taxon>Arachnida</taxon>
        <taxon>Acari</taxon>
        <taxon>Parasitiformes</taxon>
        <taxon>Ixodida</taxon>
        <taxon>Ixodoidea</taxon>
        <taxon>Ixodidae</taxon>
        <taxon>Amblyomminae</taxon>
        <taxon>Amblyomma</taxon>
    </lineage>
</organism>
<comment type="similarity">
    <text evidence="1">Belongs to the hcp beta-lactamase family.</text>
</comment>
<accession>G3MP35</accession>
<reference evidence="3" key="1">
    <citation type="journal article" date="2011" name="PLoS ONE">
        <title>A deep insight into the sialotranscriptome of the gulf coast tick, Amblyomma maculatum.</title>
        <authorList>
            <person name="Karim S."/>
            <person name="Singh P."/>
            <person name="Ribeiro J.M."/>
        </authorList>
    </citation>
    <scope>NUCLEOTIDE SEQUENCE</scope>
    <source>
        <tissue evidence="3">Salivary gland</tissue>
    </source>
</reference>
<dbReference type="Pfam" id="PF08238">
    <property type="entry name" value="Sel1"/>
    <property type="match status" value="4"/>
</dbReference>
<proteinExistence type="evidence at transcript level"/>
<evidence type="ECO:0000256" key="1">
    <source>
        <dbReference type="ARBA" id="ARBA00008486"/>
    </source>
</evidence>
<dbReference type="EMBL" id="JO843636">
    <property type="protein sequence ID" value="AEO35253.1"/>
    <property type="molecule type" value="mRNA"/>
</dbReference>